<gene>
    <name evidence="2" type="ORF">JIP62_10505</name>
</gene>
<dbReference type="EMBL" id="CP067977">
    <property type="protein sequence ID" value="QQQ17763.1"/>
    <property type="molecule type" value="Genomic_DNA"/>
</dbReference>
<sequence length="136" mass="14486">MTLAETMTGLALAISAANCLLLFLTWKRAAAWKEGEEAQALIRRLDKCVNDIAAIKSQGQQGDALAARLGLAEGDITGLKARMENVATKADVARLTAEMTGIERQVLAVEGHAKRIEGGVDRIEGFLMNNAARGHA</sequence>
<evidence type="ECO:0008006" key="4">
    <source>
        <dbReference type="Google" id="ProtNLM"/>
    </source>
</evidence>
<keyword evidence="1" id="KW-0812">Transmembrane</keyword>
<feature type="transmembrane region" description="Helical" evidence="1">
    <location>
        <begin position="6"/>
        <end position="26"/>
    </location>
</feature>
<organism evidence="2 3">
    <name type="scientific">Brevundimonas vitisensis</name>
    <dbReference type="NCBI Taxonomy" id="2800818"/>
    <lineage>
        <taxon>Bacteria</taxon>
        <taxon>Pseudomonadati</taxon>
        <taxon>Pseudomonadota</taxon>
        <taxon>Alphaproteobacteria</taxon>
        <taxon>Caulobacterales</taxon>
        <taxon>Caulobacteraceae</taxon>
        <taxon>Brevundimonas</taxon>
    </lineage>
</organism>
<evidence type="ECO:0000256" key="1">
    <source>
        <dbReference type="SAM" id="Phobius"/>
    </source>
</evidence>
<name>A0ABX7BLN1_9CAUL</name>
<evidence type="ECO:0000313" key="3">
    <source>
        <dbReference type="Proteomes" id="UP000595448"/>
    </source>
</evidence>
<dbReference type="RefSeq" id="WP_201102139.1">
    <property type="nucleotide sequence ID" value="NZ_CP067977.1"/>
</dbReference>
<keyword evidence="1" id="KW-1133">Transmembrane helix</keyword>
<proteinExistence type="predicted"/>
<accession>A0ABX7BLN1</accession>
<keyword evidence="1" id="KW-0472">Membrane</keyword>
<keyword evidence="3" id="KW-1185">Reference proteome</keyword>
<evidence type="ECO:0000313" key="2">
    <source>
        <dbReference type="EMBL" id="QQQ17763.1"/>
    </source>
</evidence>
<dbReference type="Proteomes" id="UP000595448">
    <property type="component" value="Chromosome"/>
</dbReference>
<protein>
    <recommendedName>
        <fullName evidence="4">Chemotaxis protein</fullName>
    </recommendedName>
</protein>
<reference evidence="2 3" key="1">
    <citation type="submission" date="2021-01" db="EMBL/GenBank/DDBJ databases">
        <title>Brevundimonas vitis sp. nov., an bacterium isolated from grape (Vitis vinifera).</title>
        <authorList>
            <person name="Jiang L."/>
            <person name="Lee J."/>
        </authorList>
    </citation>
    <scope>NUCLEOTIDE SEQUENCE [LARGE SCALE GENOMIC DNA]</scope>
    <source>
        <strain evidence="2 3">GRTSA-9</strain>
    </source>
</reference>